<reference evidence="4" key="1">
    <citation type="submission" date="2016-06" db="EMBL/GenBank/DDBJ databases">
        <authorList>
            <person name="Varghese N."/>
            <person name="Submissions Spin"/>
        </authorList>
    </citation>
    <scope>NUCLEOTIDE SEQUENCE [LARGE SCALE GENOMIC DNA]</scope>
    <source>
        <strain evidence="4">DSM 43817</strain>
    </source>
</reference>
<accession>A0A1C6SSU0</accession>
<dbReference type="InterPro" id="IPR029065">
    <property type="entry name" value="Enolase_C-like"/>
</dbReference>
<dbReference type="InterPro" id="IPR013342">
    <property type="entry name" value="Mandelate_racemase_C"/>
</dbReference>
<dbReference type="Gene3D" id="3.30.390.10">
    <property type="entry name" value="Enolase-like, N-terminal domain"/>
    <property type="match status" value="1"/>
</dbReference>
<dbReference type="InterPro" id="IPR036849">
    <property type="entry name" value="Enolase-like_C_sf"/>
</dbReference>
<dbReference type="PANTHER" id="PTHR48080:SF2">
    <property type="entry name" value="D-GALACTONATE DEHYDRATASE"/>
    <property type="match status" value="1"/>
</dbReference>
<dbReference type="Proteomes" id="UP000198959">
    <property type="component" value="Unassembled WGS sequence"/>
</dbReference>
<dbReference type="InterPro" id="IPR013341">
    <property type="entry name" value="Mandelate_racemase_N_dom"/>
</dbReference>
<dbReference type="GO" id="GO:0016829">
    <property type="term" value="F:lyase activity"/>
    <property type="evidence" value="ECO:0007669"/>
    <property type="project" value="UniProtKB-KW"/>
</dbReference>
<dbReference type="SUPFAM" id="SSF51604">
    <property type="entry name" value="Enolase C-terminal domain-like"/>
    <property type="match status" value="1"/>
</dbReference>
<dbReference type="Gene3D" id="3.20.20.120">
    <property type="entry name" value="Enolase-like C-terminal domain"/>
    <property type="match status" value="1"/>
</dbReference>
<dbReference type="SUPFAM" id="SSF54826">
    <property type="entry name" value="Enolase N-terminal domain-like"/>
    <property type="match status" value="1"/>
</dbReference>
<name>A0A1C6SSU0_9ACTN</name>
<evidence type="ECO:0000256" key="1">
    <source>
        <dbReference type="ARBA" id="ARBA00023239"/>
    </source>
</evidence>
<dbReference type="OrthoDB" id="9774531at2"/>
<feature type="domain" description="Mandelate racemase/muconate lactonizing enzyme C-terminal" evidence="2">
    <location>
        <begin position="154"/>
        <end position="249"/>
    </location>
</feature>
<dbReference type="EMBL" id="FMHW01000002">
    <property type="protein sequence ID" value="SCL32527.1"/>
    <property type="molecule type" value="Genomic_DNA"/>
</dbReference>
<keyword evidence="4" id="KW-1185">Reference proteome</keyword>
<dbReference type="SFLD" id="SFLDS00001">
    <property type="entry name" value="Enolase"/>
    <property type="match status" value="1"/>
</dbReference>
<dbReference type="SMART" id="SM00922">
    <property type="entry name" value="MR_MLE"/>
    <property type="match status" value="1"/>
</dbReference>
<dbReference type="Pfam" id="PF02746">
    <property type="entry name" value="MR_MLE_N"/>
    <property type="match status" value="1"/>
</dbReference>
<dbReference type="PANTHER" id="PTHR48080">
    <property type="entry name" value="D-GALACTONATE DEHYDRATASE-RELATED"/>
    <property type="match status" value="1"/>
</dbReference>
<evidence type="ECO:0000259" key="2">
    <source>
        <dbReference type="SMART" id="SM00922"/>
    </source>
</evidence>
<sequence length="379" mass="40365">MAKIVSVDVYPLALGRPDGAPREYTRQPPWPSVYGNQRETLVVRLTADDGTTGWGEALAPVAPEVPGEIVRRLLTPVLIGADPRRVRPLRHQLGELMRERGHLGGHQADAIAAVDIALWDLAGKLAGLPVAELLGGAFHDVVPTYVSGLPGRTDADRVAQARDWVAQGVRRVKLGLGHGVDADLATVTALREVHPDLQVAVDVHGVYGLADAVRLGRGMADRDAWFLEMPLAFEDVAGHADLAARIDLPVALGESLRHRWEFRPFVEARAAGLLQPDIGRTGITEGLAIAQYAETHHLGVAPHHSAGLGLALAAGLHVAAACANLVAFEWHPTLFDRVNDILTVPIEPTPTAIPLPTGPGLGVSVDAEAVARYSQWSSS</sequence>
<dbReference type="InterPro" id="IPR034593">
    <property type="entry name" value="DgoD-like"/>
</dbReference>
<dbReference type="AlphaFoldDB" id="A0A1C6SSU0"/>
<protein>
    <submittedName>
        <fullName evidence="3">L-alanine-DL-glutamate epimerase</fullName>
    </submittedName>
</protein>
<dbReference type="CDD" id="cd03316">
    <property type="entry name" value="MR_like"/>
    <property type="match status" value="1"/>
</dbReference>
<gene>
    <name evidence="3" type="ORF">GA0074692_3337</name>
</gene>
<dbReference type="Pfam" id="PF13378">
    <property type="entry name" value="MR_MLE_C"/>
    <property type="match status" value="1"/>
</dbReference>
<evidence type="ECO:0000313" key="3">
    <source>
        <dbReference type="EMBL" id="SCL32527.1"/>
    </source>
</evidence>
<dbReference type="PROSITE" id="PS00908">
    <property type="entry name" value="MR_MLE_1"/>
    <property type="match status" value="1"/>
</dbReference>
<dbReference type="RefSeq" id="WP_091645565.1">
    <property type="nucleotide sequence ID" value="NZ_FMHW01000002.1"/>
</dbReference>
<dbReference type="InterPro" id="IPR018110">
    <property type="entry name" value="Mandel_Rmase/mucon_lact_enz_CS"/>
</dbReference>
<dbReference type="InterPro" id="IPR029017">
    <property type="entry name" value="Enolase-like_N"/>
</dbReference>
<keyword evidence="1" id="KW-0456">Lyase</keyword>
<dbReference type="STRING" id="145854.GA0074692_3337"/>
<organism evidence="3 4">
    <name type="scientific">Micromonospora pallida</name>
    <dbReference type="NCBI Taxonomy" id="145854"/>
    <lineage>
        <taxon>Bacteria</taxon>
        <taxon>Bacillati</taxon>
        <taxon>Actinomycetota</taxon>
        <taxon>Actinomycetes</taxon>
        <taxon>Micromonosporales</taxon>
        <taxon>Micromonosporaceae</taxon>
        <taxon>Micromonospora</taxon>
    </lineage>
</organism>
<dbReference type="GO" id="GO:0009063">
    <property type="term" value="P:amino acid catabolic process"/>
    <property type="evidence" value="ECO:0007669"/>
    <property type="project" value="InterPro"/>
</dbReference>
<dbReference type="SFLD" id="SFLDG00179">
    <property type="entry name" value="mandelate_racemase"/>
    <property type="match status" value="1"/>
</dbReference>
<proteinExistence type="predicted"/>
<evidence type="ECO:0000313" key="4">
    <source>
        <dbReference type="Proteomes" id="UP000198959"/>
    </source>
</evidence>